<evidence type="ECO:0008006" key="4">
    <source>
        <dbReference type="Google" id="ProtNLM"/>
    </source>
</evidence>
<feature type="transmembrane region" description="Helical" evidence="1">
    <location>
        <begin position="40"/>
        <end position="63"/>
    </location>
</feature>
<dbReference type="GeneID" id="55565169"/>
<feature type="transmembrane region" description="Helical" evidence="1">
    <location>
        <begin position="248"/>
        <end position="268"/>
    </location>
</feature>
<keyword evidence="1" id="KW-1133">Transmembrane helix</keyword>
<reference evidence="2 3" key="1">
    <citation type="submission" date="2018-06" db="EMBL/GenBank/DDBJ databases">
        <authorList>
            <consortium name="Pathogen Informatics"/>
            <person name="Doyle S."/>
        </authorList>
    </citation>
    <scope>NUCLEOTIDE SEQUENCE [LARGE SCALE GENOMIC DNA]</scope>
    <source>
        <strain evidence="2 3">NCTC11820</strain>
    </source>
</reference>
<gene>
    <name evidence="2" type="ORF">NCTC11820_01556</name>
</gene>
<name>A0A2X3AQZ9_9ACTO</name>
<feature type="transmembrane region" description="Helical" evidence="1">
    <location>
        <begin position="152"/>
        <end position="181"/>
    </location>
</feature>
<proteinExistence type="predicted"/>
<feature type="transmembrane region" description="Helical" evidence="1">
    <location>
        <begin position="193"/>
        <end position="216"/>
    </location>
</feature>
<dbReference type="Proteomes" id="UP000250245">
    <property type="component" value="Unassembled WGS sequence"/>
</dbReference>
<sequence>MFAKLFKHEAREMGWQLLLYLVLGLAVVFASGLLSLTNLSFLSVTGTTLGTVVSIIIPFLVFITGSKYYYQTTYGQRGYFTNTLPVSSGIVLGTKSLWLFIAVLLSICWSCLALTWVIFTQMAGAAGAKLSFGDKFVAPWEAIGKLLQGAPVVLIVFIIVTLLLTAAQFVLWVVCFSALANRFGFAYLSTNKAVTISAILIYVVYEAVLALFTFLVPVTLHITSLAGDAKAKLLFGAILSRTNEGTGIFLPLGTLSMIPLLIIGYWFAHNSLSRHLSLR</sequence>
<evidence type="ECO:0000256" key="1">
    <source>
        <dbReference type="SAM" id="Phobius"/>
    </source>
</evidence>
<keyword evidence="1" id="KW-0812">Transmembrane</keyword>
<accession>A0A2X3AQZ9</accession>
<organism evidence="2 3">
    <name type="scientific">Mobiluncus curtisii</name>
    <dbReference type="NCBI Taxonomy" id="2051"/>
    <lineage>
        <taxon>Bacteria</taxon>
        <taxon>Bacillati</taxon>
        <taxon>Actinomycetota</taxon>
        <taxon>Actinomycetes</taxon>
        <taxon>Actinomycetales</taxon>
        <taxon>Actinomycetaceae</taxon>
        <taxon>Mobiluncus</taxon>
    </lineage>
</organism>
<keyword evidence="1" id="KW-0472">Membrane</keyword>
<dbReference type="AlphaFoldDB" id="A0A2X3AQZ9"/>
<feature type="transmembrane region" description="Helical" evidence="1">
    <location>
        <begin position="97"/>
        <end position="119"/>
    </location>
</feature>
<protein>
    <recommendedName>
        <fullName evidence="4">ABC-2 family transporter protein</fullName>
    </recommendedName>
</protein>
<evidence type="ECO:0000313" key="3">
    <source>
        <dbReference type="Proteomes" id="UP000250245"/>
    </source>
</evidence>
<dbReference type="EMBL" id="UASJ01000001">
    <property type="protein sequence ID" value="SQB65489.1"/>
    <property type="molecule type" value="Genomic_DNA"/>
</dbReference>
<dbReference type="RefSeq" id="WP_013189091.1">
    <property type="nucleotide sequence ID" value="NZ_CP068112.1"/>
</dbReference>
<evidence type="ECO:0000313" key="2">
    <source>
        <dbReference type="EMBL" id="SQB65489.1"/>
    </source>
</evidence>